<gene>
    <name evidence="1" type="ORF">SCF082_LOCUS44201</name>
    <name evidence="2" type="ORF">SCF082_LOCUS44226</name>
</gene>
<dbReference type="SUPFAM" id="SSF48452">
    <property type="entry name" value="TPR-like"/>
    <property type="match status" value="1"/>
</dbReference>
<comment type="caution">
    <text evidence="1">The sequence shown here is derived from an EMBL/GenBank/DDBJ whole genome shotgun (WGS) entry which is preliminary data.</text>
</comment>
<proteinExistence type="predicted"/>
<evidence type="ECO:0000313" key="3">
    <source>
        <dbReference type="Proteomes" id="UP001642464"/>
    </source>
</evidence>
<organism evidence="1 3">
    <name type="scientific">Durusdinium trenchii</name>
    <dbReference type="NCBI Taxonomy" id="1381693"/>
    <lineage>
        <taxon>Eukaryota</taxon>
        <taxon>Sar</taxon>
        <taxon>Alveolata</taxon>
        <taxon>Dinophyceae</taxon>
        <taxon>Suessiales</taxon>
        <taxon>Symbiodiniaceae</taxon>
        <taxon>Durusdinium</taxon>
    </lineage>
</organism>
<protein>
    <submittedName>
        <fullName evidence="1">TPR_MalT domain-containing protein</fullName>
    </submittedName>
</protein>
<dbReference type="EMBL" id="CAXAMM010040562">
    <property type="protein sequence ID" value="CAK9094062.1"/>
    <property type="molecule type" value="Genomic_DNA"/>
</dbReference>
<dbReference type="Gene3D" id="1.25.40.10">
    <property type="entry name" value="Tetratricopeptide repeat domain"/>
    <property type="match status" value="1"/>
</dbReference>
<dbReference type="Proteomes" id="UP001642464">
    <property type="component" value="Unassembled WGS sequence"/>
</dbReference>
<reference evidence="1 3" key="1">
    <citation type="submission" date="2024-02" db="EMBL/GenBank/DDBJ databases">
        <authorList>
            <person name="Chen Y."/>
            <person name="Shah S."/>
            <person name="Dougan E. K."/>
            <person name="Thang M."/>
            <person name="Chan C."/>
        </authorList>
    </citation>
    <scope>NUCLEOTIDE SEQUENCE [LARGE SCALE GENOMIC DNA]</scope>
</reference>
<dbReference type="EMBL" id="CAXAMM010040551">
    <property type="protein sequence ID" value="CAK9093989.1"/>
    <property type="molecule type" value="Genomic_DNA"/>
</dbReference>
<accession>A0ABP0R0C3</accession>
<keyword evidence="3" id="KW-1185">Reference proteome</keyword>
<evidence type="ECO:0000313" key="1">
    <source>
        <dbReference type="EMBL" id="CAK9093989.1"/>
    </source>
</evidence>
<dbReference type="InterPro" id="IPR011990">
    <property type="entry name" value="TPR-like_helical_dom_sf"/>
</dbReference>
<evidence type="ECO:0000313" key="2">
    <source>
        <dbReference type="EMBL" id="CAK9094062.1"/>
    </source>
</evidence>
<name>A0ABP0R0C3_9DINO</name>
<sequence length="561" mass="63317">MAKWWELPIHWKRELAAPKASKARLESEAKGLSIHYLAEDFLSLVEDAGLSKESTINDLEKVVRAHSASTTCPRDSCLGSAFVDSVLGESNVGAATHMLSYTWAYAIGEIAESLQEWSKSYLLDPKRSYIWMCWACVNQHRVQDMRQRGEFVPFEEFRSVFEGRVRSIGKIIALMMPWHAPAYLGRSWCMLELHTAIQLGAECELTILMPPKEEEQWTLSLMTGDGFGKIYTTLREASISSARACVAADQLNIMRLVDEGQGREAFDSQVKKHLEGWFLQSASKHVQGLPLKMLKACSQVGKLLSDFSYLDDAISILDFGLSTETSLITWYAQSQASRAAMAIDVGNLWHERGWIEHKRGLHQSAIEMYTKGLEELERMAASQTIAGSKLLRGRARAFVRDEPDELFSDEPPPSVADLEKAYKDMQASLHILQSHGLEATEDGAKMYNNLGLLHSLRADFEVSTRMFEAAGRIRDITKTLQTPMNARRLYNFGSMRLKNGRMTREQDVAASHFAEAKKLLQEALSILKKYEIKDDLFARCHRKLDWISSLATLKSGHRISL</sequence>